<evidence type="ECO:0000256" key="6">
    <source>
        <dbReference type="SAM" id="Coils"/>
    </source>
</evidence>
<dbReference type="GO" id="GO:0008270">
    <property type="term" value="F:zinc ion binding"/>
    <property type="evidence" value="ECO:0007669"/>
    <property type="project" value="UniProtKB-KW"/>
</dbReference>
<reference evidence="8 9" key="1">
    <citation type="submission" date="2024-08" db="EMBL/GenBank/DDBJ databases">
        <title>Insights into the chromosomal genome structure of Flemingia macrophylla.</title>
        <authorList>
            <person name="Ding Y."/>
            <person name="Zhao Y."/>
            <person name="Bi W."/>
            <person name="Wu M."/>
            <person name="Zhao G."/>
            <person name="Gong Y."/>
            <person name="Li W."/>
            <person name="Zhang P."/>
        </authorList>
    </citation>
    <scope>NUCLEOTIDE SEQUENCE [LARGE SCALE GENOMIC DNA]</scope>
    <source>
        <strain evidence="8">DYQJB</strain>
        <tissue evidence="8">Leaf</tissue>
    </source>
</reference>
<proteinExistence type="predicted"/>
<dbReference type="Gene3D" id="4.10.1000.10">
    <property type="entry name" value="Zinc finger, CCCH-type"/>
    <property type="match status" value="2"/>
</dbReference>
<keyword evidence="1 5" id="KW-0479">Metal-binding</keyword>
<dbReference type="PANTHER" id="PTHR12547:SF162">
    <property type="entry name" value="ZINC FINGER CCCH DOMAIN-CONTAINING PROTEIN 15"/>
    <property type="match status" value="1"/>
</dbReference>
<comment type="caution">
    <text evidence="8">The sequence shown here is derived from an EMBL/GenBank/DDBJ whole genome shotgun (WGS) entry which is preliminary data.</text>
</comment>
<dbReference type="InterPro" id="IPR045877">
    <property type="entry name" value="ZFP36-like"/>
</dbReference>
<keyword evidence="4 5" id="KW-0862">Zinc</keyword>
<keyword evidence="6" id="KW-0175">Coiled coil</keyword>
<dbReference type="Pfam" id="PF00642">
    <property type="entry name" value="zf-CCCH"/>
    <property type="match status" value="1"/>
</dbReference>
<dbReference type="SUPFAM" id="SSF90229">
    <property type="entry name" value="CCCH zinc finger"/>
    <property type="match status" value="2"/>
</dbReference>
<keyword evidence="2" id="KW-0677">Repeat</keyword>
<dbReference type="FunFam" id="4.10.1000.10:FF:000002">
    <property type="entry name" value="Zinc finger protein 36, C3H1 type-like 1"/>
    <property type="match status" value="1"/>
</dbReference>
<dbReference type="InterPro" id="IPR000571">
    <property type="entry name" value="Znf_CCCH"/>
</dbReference>
<keyword evidence="9" id="KW-1185">Reference proteome</keyword>
<gene>
    <name evidence="8" type="ORF">Fmac_023206</name>
</gene>
<dbReference type="Proteomes" id="UP001603857">
    <property type="component" value="Unassembled WGS sequence"/>
</dbReference>
<feature type="domain" description="C3H1-type" evidence="7">
    <location>
        <begin position="298"/>
        <end position="326"/>
    </location>
</feature>
<dbReference type="EMBL" id="JBGMDY010000008">
    <property type="protein sequence ID" value="KAL2324148.1"/>
    <property type="molecule type" value="Genomic_DNA"/>
</dbReference>
<sequence>MTRGKGFGFCPLRKKLTTEMHNKDACSPSPNGGFGAAAAGQMSSPGGVYSSLYSALSNDSIASLSANGGGGVGVSLYPYSESTQYDSGVIQKHQDMVNRHSMCLSRLVETSKEVEALRQENGQLRAANKELQKQLHLVIQASLENQYGGGGGSSVQQQPTLFDVAHGFRGLNIGEGKENCADWNNNSNNINNNHNNMNSNGNKELQEISDESPTSVIENNVVEVERFSLPKSISVRSNGYLKMAQSAALAANNNASRNKGATRPRTSATPPEAVQKVYVRGGQKEEEPLEMVVYNQGMFKTELCNKWQETGTCPYGDHCQFAHGIGELRPVIRHPRYKTEVCRMVLAGVVCPYGHRCHFRHALTEQERAVVSQPKPRTMKLER</sequence>
<protein>
    <recommendedName>
        <fullName evidence="7">C3H1-type domain-containing protein</fullName>
    </recommendedName>
</protein>
<evidence type="ECO:0000256" key="4">
    <source>
        <dbReference type="ARBA" id="ARBA00022833"/>
    </source>
</evidence>
<evidence type="ECO:0000313" key="9">
    <source>
        <dbReference type="Proteomes" id="UP001603857"/>
    </source>
</evidence>
<evidence type="ECO:0000256" key="3">
    <source>
        <dbReference type="ARBA" id="ARBA00022771"/>
    </source>
</evidence>
<dbReference type="AlphaFoldDB" id="A0ABD1LKU5"/>
<dbReference type="SMART" id="SM00356">
    <property type="entry name" value="ZnF_C3H1"/>
    <property type="match status" value="2"/>
</dbReference>
<keyword evidence="3 5" id="KW-0863">Zinc-finger</keyword>
<accession>A0ABD1LKU5</accession>
<organism evidence="8 9">
    <name type="scientific">Flemingia macrophylla</name>
    <dbReference type="NCBI Taxonomy" id="520843"/>
    <lineage>
        <taxon>Eukaryota</taxon>
        <taxon>Viridiplantae</taxon>
        <taxon>Streptophyta</taxon>
        <taxon>Embryophyta</taxon>
        <taxon>Tracheophyta</taxon>
        <taxon>Spermatophyta</taxon>
        <taxon>Magnoliopsida</taxon>
        <taxon>eudicotyledons</taxon>
        <taxon>Gunneridae</taxon>
        <taxon>Pentapetalae</taxon>
        <taxon>rosids</taxon>
        <taxon>fabids</taxon>
        <taxon>Fabales</taxon>
        <taxon>Fabaceae</taxon>
        <taxon>Papilionoideae</taxon>
        <taxon>50 kb inversion clade</taxon>
        <taxon>NPAAA clade</taxon>
        <taxon>indigoferoid/millettioid clade</taxon>
        <taxon>Phaseoleae</taxon>
        <taxon>Flemingia</taxon>
    </lineage>
</organism>
<evidence type="ECO:0000259" key="7">
    <source>
        <dbReference type="PROSITE" id="PS50103"/>
    </source>
</evidence>
<feature type="domain" description="C3H1-type" evidence="7">
    <location>
        <begin position="336"/>
        <end position="364"/>
    </location>
</feature>
<feature type="zinc finger region" description="C3H1-type" evidence="5">
    <location>
        <begin position="336"/>
        <end position="364"/>
    </location>
</feature>
<dbReference type="PANTHER" id="PTHR12547">
    <property type="entry name" value="CCCH ZINC FINGER/TIS11-RELATED"/>
    <property type="match status" value="1"/>
</dbReference>
<evidence type="ECO:0000313" key="8">
    <source>
        <dbReference type="EMBL" id="KAL2324148.1"/>
    </source>
</evidence>
<evidence type="ECO:0000256" key="5">
    <source>
        <dbReference type="PROSITE-ProRule" id="PRU00723"/>
    </source>
</evidence>
<dbReference type="FunFam" id="4.10.1000.10:FF:000001">
    <property type="entry name" value="zinc finger CCCH domain-containing protein 15-like"/>
    <property type="match status" value="1"/>
</dbReference>
<name>A0ABD1LKU5_9FABA</name>
<feature type="coiled-coil region" evidence="6">
    <location>
        <begin position="107"/>
        <end position="134"/>
    </location>
</feature>
<feature type="zinc finger region" description="C3H1-type" evidence="5">
    <location>
        <begin position="298"/>
        <end position="326"/>
    </location>
</feature>
<dbReference type="PROSITE" id="PS50103">
    <property type="entry name" value="ZF_C3H1"/>
    <property type="match status" value="2"/>
</dbReference>
<dbReference type="InterPro" id="IPR036855">
    <property type="entry name" value="Znf_CCCH_sf"/>
</dbReference>
<evidence type="ECO:0000256" key="1">
    <source>
        <dbReference type="ARBA" id="ARBA00022723"/>
    </source>
</evidence>
<evidence type="ECO:0000256" key="2">
    <source>
        <dbReference type="ARBA" id="ARBA00022737"/>
    </source>
</evidence>